<comment type="caution">
    <text evidence="1">The sequence shown here is derived from an EMBL/GenBank/DDBJ whole genome shotgun (WGS) entry which is preliminary data.</text>
</comment>
<keyword evidence="2" id="KW-1185">Reference proteome</keyword>
<dbReference type="EMBL" id="MU266917">
    <property type="protein sequence ID" value="KAH7917859.1"/>
    <property type="molecule type" value="Genomic_DNA"/>
</dbReference>
<organism evidence="1 2">
    <name type="scientific">Leucogyrophana mollusca</name>
    <dbReference type="NCBI Taxonomy" id="85980"/>
    <lineage>
        <taxon>Eukaryota</taxon>
        <taxon>Fungi</taxon>
        <taxon>Dikarya</taxon>
        <taxon>Basidiomycota</taxon>
        <taxon>Agaricomycotina</taxon>
        <taxon>Agaricomycetes</taxon>
        <taxon>Agaricomycetidae</taxon>
        <taxon>Boletales</taxon>
        <taxon>Boletales incertae sedis</taxon>
        <taxon>Leucogyrophana</taxon>
    </lineage>
</organism>
<evidence type="ECO:0000313" key="2">
    <source>
        <dbReference type="Proteomes" id="UP000790709"/>
    </source>
</evidence>
<protein>
    <submittedName>
        <fullName evidence="1">Uncharacterized protein</fullName>
    </submittedName>
</protein>
<gene>
    <name evidence="1" type="ORF">BV22DRAFT_926076</name>
</gene>
<name>A0ACB8AXF1_9AGAM</name>
<dbReference type="Proteomes" id="UP000790709">
    <property type="component" value="Unassembled WGS sequence"/>
</dbReference>
<reference evidence="1" key="1">
    <citation type="journal article" date="2021" name="New Phytol.">
        <title>Evolutionary innovations through gain and loss of genes in the ectomycorrhizal Boletales.</title>
        <authorList>
            <person name="Wu G."/>
            <person name="Miyauchi S."/>
            <person name="Morin E."/>
            <person name="Kuo A."/>
            <person name="Drula E."/>
            <person name="Varga T."/>
            <person name="Kohler A."/>
            <person name="Feng B."/>
            <person name="Cao Y."/>
            <person name="Lipzen A."/>
            <person name="Daum C."/>
            <person name="Hundley H."/>
            <person name="Pangilinan J."/>
            <person name="Johnson J."/>
            <person name="Barry K."/>
            <person name="LaButti K."/>
            <person name="Ng V."/>
            <person name="Ahrendt S."/>
            <person name="Min B."/>
            <person name="Choi I.G."/>
            <person name="Park H."/>
            <person name="Plett J.M."/>
            <person name="Magnuson J."/>
            <person name="Spatafora J.W."/>
            <person name="Nagy L.G."/>
            <person name="Henrissat B."/>
            <person name="Grigoriev I.V."/>
            <person name="Yang Z.L."/>
            <person name="Xu J."/>
            <person name="Martin F.M."/>
        </authorList>
    </citation>
    <scope>NUCLEOTIDE SEQUENCE</scope>
    <source>
        <strain evidence="1">KUC20120723A-06</strain>
    </source>
</reference>
<proteinExistence type="predicted"/>
<sequence>MLIEYIWSKPHRSPVKWLFLLTRYVGLASLICNLYGSVGGNYTAITCKGFLVIQVTMAQILVTLIELILMMRVHALYNQDLRITAFLAFLVIAGTLVAIVSLSFTVSSSDFDSTCGVTHIRSPLASFSFAFVITEGILLLLTLFKCIRTFRATGRSVPIIMLMLRDGTAGFLAIISILIPTSVLLVVNHGEFASTMNAWFLAVTSCAVSKLYFPPCPRV</sequence>
<accession>A0ACB8AXF1</accession>
<evidence type="ECO:0000313" key="1">
    <source>
        <dbReference type="EMBL" id="KAH7917859.1"/>
    </source>
</evidence>